<evidence type="ECO:0000313" key="1">
    <source>
        <dbReference type="EMBL" id="PSK93395.1"/>
    </source>
</evidence>
<evidence type="ECO:0000313" key="2">
    <source>
        <dbReference type="Proteomes" id="UP000240572"/>
    </source>
</evidence>
<accession>A0A2P8D831</accession>
<gene>
    <name evidence="1" type="ORF">B0I18_102365</name>
</gene>
<comment type="caution">
    <text evidence="1">The sequence shown here is derived from an EMBL/GenBank/DDBJ whole genome shotgun (WGS) entry which is preliminary data.</text>
</comment>
<dbReference type="OrthoDB" id="672807at2"/>
<protein>
    <submittedName>
        <fullName evidence="1">Uncharacterized protein</fullName>
    </submittedName>
</protein>
<dbReference type="EMBL" id="PYGD01000002">
    <property type="protein sequence ID" value="PSK93395.1"/>
    <property type="molecule type" value="Genomic_DNA"/>
</dbReference>
<keyword evidence="2" id="KW-1185">Reference proteome</keyword>
<name>A0A2P8D831_9BACT</name>
<dbReference type="AlphaFoldDB" id="A0A2P8D831"/>
<sequence>MKLPFRNKHILNGAAVLLTAALLSSCSKDNNNPLVPPGITLKNAKFTISVKDLNLSENDDVSITINGADGSGANTYWKVNGATRSNEPLISIETEDVASGNDVVVESIRPMASISVSIVVSNAGAPMTLHYTPVVEGSTQSPVTETVSGSYTKIFTY</sequence>
<organism evidence="1 2">
    <name type="scientific">Taibaiella chishuiensis</name>
    <dbReference type="NCBI Taxonomy" id="1434707"/>
    <lineage>
        <taxon>Bacteria</taxon>
        <taxon>Pseudomonadati</taxon>
        <taxon>Bacteroidota</taxon>
        <taxon>Chitinophagia</taxon>
        <taxon>Chitinophagales</taxon>
        <taxon>Chitinophagaceae</taxon>
        <taxon>Taibaiella</taxon>
    </lineage>
</organism>
<dbReference type="Proteomes" id="UP000240572">
    <property type="component" value="Unassembled WGS sequence"/>
</dbReference>
<dbReference type="PROSITE" id="PS51257">
    <property type="entry name" value="PROKAR_LIPOPROTEIN"/>
    <property type="match status" value="1"/>
</dbReference>
<reference evidence="1 2" key="1">
    <citation type="submission" date="2018-03" db="EMBL/GenBank/DDBJ databases">
        <title>Genomic Encyclopedia of Type Strains, Phase III (KMG-III): the genomes of soil and plant-associated and newly described type strains.</title>
        <authorList>
            <person name="Whitman W."/>
        </authorList>
    </citation>
    <scope>NUCLEOTIDE SEQUENCE [LARGE SCALE GENOMIC DNA]</scope>
    <source>
        <strain evidence="1 2">CGMCC 1.12700</strain>
    </source>
</reference>
<proteinExistence type="predicted"/>
<dbReference type="RefSeq" id="WP_106522401.1">
    <property type="nucleotide sequence ID" value="NZ_PYGD01000002.1"/>
</dbReference>